<dbReference type="PANTHER" id="PTHR42101">
    <property type="entry name" value="CHROMOSOME 16, WHOLE GENOME SHOTGUN SEQUENCE"/>
    <property type="match status" value="1"/>
</dbReference>
<reference evidence="3" key="1">
    <citation type="journal article" date="2020" name="Stud. Mycol.">
        <title>101 Dothideomycetes genomes: a test case for predicting lifestyles and emergence of pathogens.</title>
        <authorList>
            <person name="Haridas S."/>
            <person name="Albert R."/>
            <person name="Binder M."/>
            <person name="Bloem J."/>
            <person name="Labutti K."/>
            <person name="Salamov A."/>
            <person name="Andreopoulos B."/>
            <person name="Baker S."/>
            <person name="Barry K."/>
            <person name="Bills G."/>
            <person name="Bluhm B."/>
            <person name="Cannon C."/>
            <person name="Castanera R."/>
            <person name="Culley D."/>
            <person name="Daum C."/>
            <person name="Ezra D."/>
            <person name="Gonzalez J."/>
            <person name="Henrissat B."/>
            <person name="Kuo A."/>
            <person name="Liang C."/>
            <person name="Lipzen A."/>
            <person name="Lutzoni F."/>
            <person name="Magnuson J."/>
            <person name="Mondo S."/>
            <person name="Nolan M."/>
            <person name="Ohm R."/>
            <person name="Pangilinan J."/>
            <person name="Park H.-J."/>
            <person name="Ramirez L."/>
            <person name="Alfaro M."/>
            <person name="Sun H."/>
            <person name="Tritt A."/>
            <person name="Yoshinaga Y."/>
            <person name="Zwiers L.-H."/>
            <person name="Turgeon B."/>
            <person name="Goodwin S."/>
            <person name="Spatafora J."/>
            <person name="Crous P."/>
            <person name="Grigoriev I."/>
        </authorList>
    </citation>
    <scope>NUCLEOTIDE SEQUENCE</scope>
    <source>
        <strain evidence="3">CBS 110217</strain>
    </source>
</reference>
<gene>
    <name evidence="3" type="ORF">EK21DRAFT_101735</name>
</gene>
<keyword evidence="2" id="KW-0812">Transmembrane</keyword>
<evidence type="ECO:0000313" key="3">
    <source>
        <dbReference type="EMBL" id="KAF2028562.1"/>
    </source>
</evidence>
<dbReference type="InterPro" id="IPR010640">
    <property type="entry name" value="Low_temperature_requirement_A"/>
</dbReference>
<keyword evidence="2" id="KW-0472">Membrane</keyword>
<dbReference type="Pfam" id="PF06772">
    <property type="entry name" value="LtrA"/>
    <property type="match status" value="1"/>
</dbReference>
<feature type="region of interest" description="Disordered" evidence="1">
    <location>
        <begin position="24"/>
        <end position="63"/>
    </location>
</feature>
<feature type="transmembrane region" description="Helical" evidence="2">
    <location>
        <begin position="542"/>
        <end position="563"/>
    </location>
</feature>
<dbReference type="EMBL" id="ML978211">
    <property type="protein sequence ID" value="KAF2028562.1"/>
    <property type="molecule type" value="Genomic_DNA"/>
</dbReference>
<dbReference type="OrthoDB" id="3177213at2759"/>
<proteinExistence type="predicted"/>
<feature type="transmembrane region" description="Helical" evidence="2">
    <location>
        <begin position="575"/>
        <end position="597"/>
    </location>
</feature>
<comment type="caution">
    <text evidence="3">The sequence shown here is derived from an EMBL/GenBank/DDBJ whole genome shotgun (WGS) entry which is preliminary data.</text>
</comment>
<keyword evidence="4" id="KW-1185">Reference proteome</keyword>
<sequence length="635" mass="71734">MGHEEHHHEDKLRLAFFASPLHQHQPSAPAHEVDPSADLGRPEKPHHHASVDSDPEASNPQFENMDECLHDSPAFHRHAEATTHELFYDLFFVANLTTFTSLLEINDRHSLTAYIGFFSLLWLTWYQVSLYDVRFSADSVFERLAKAIHFGCMVGFAVIGPQWKPGQEIGDYKIYKAFGFMLMVSRLTLFFQYGTTLYFTKKYKKTVLPLSLVMAWTLLAAILYGGLTPTFPKTIVDATGIEVPHKSNVYIAWYIIAISETILTVTVSCVWRIISFKGTHMVQRMSLLTLIILGEGIIVICKSISKIVKNEYLWTLSVVGQIVAAVWCIYFLYMLYFDRLQEDHFGSIKQQIWSFLHFPLHVTLVLVLQGISLLIIWRQAVEALNGLYSSWEPALAWLEFGGTVDPKTYFGGYMSHVDSAYNGVKNYTAGMAFADYLNSTVYNQVYDYIPKGVDASKEIKTVASAWKDIQLGLDNYINNDTNQTAYTQLATGINAMTSASYKTLFDTFSVTVAKSKSKKTGEKEVPDLYKTQLQYYDIFDMILSYTFIAGGLALVITATLGFLSLPQHQRRAGNIVRLAITAAAGLGLSLVSLIRYSDTAMYKYLGSSWMIPTICLTLFFCVVVDHIQKPKKKVH</sequence>
<evidence type="ECO:0000256" key="1">
    <source>
        <dbReference type="SAM" id="MobiDB-lite"/>
    </source>
</evidence>
<keyword evidence="2" id="KW-1133">Transmembrane helix</keyword>
<dbReference type="PANTHER" id="PTHR42101:SF1">
    <property type="entry name" value="LOW TEMPERATURE REQUIREMENT A"/>
    <property type="match status" value="1"/>
</dbReference>
<accession>A0A9P4LLD8</accession>
<organism evidence="3 4">
    <name type="scientific">Setomelanomma holmii</name>
    <dbReference type="NCBI Taxonomy" id="210430"/>
    <lineage>
        <taxon>Eukaryota</taxon>
        <taxon>Fungi</taxon>
        <taxon>Dikarya</taxon>
        <taxon>Ascomycota</taxon>
        <taxon>Pezizomycotina</taxon>
        <taxon>Dothideomycetes</taxon>
        <taxon>Pleosporomycetidae</taxon>
        <taxon>Pleosporales</taxon>
        <taxon>Pleosporineae</taxon>
        <taxon>Phaeosphaeriaceae</taxon>
        <taxon>Setomelanomma</taxon>
    </lineage>
</organism>
<feature type="transmembrane region" description="Helical" evidence="2">
    <location>
        <begin position="609"/>
        <end position="627"/>
    </location>
</feature>
<feature type="transmembrane region" description="Helical" evidence="2">
    <location>
        <begin position="314"/>
        <end position="337"/>
    </location>
</feature>
<feature type="transmembrane region" description="Helical" evidence="2">
    <location>
        <begin position="175"/>
        <end position="195"/>
    </location>
</feature>
<protein>
    <submittedName>
        <fullName evidence="3">Uncharacterized protein</fullName>
    </submittedName>
</protein>
<feature type="transmembrane region" description="Helical" evidence="2">
    <location>
        <begin position="143"/>
        <end position="163"/>
    </location>
</feature>
<name>A0A9P4LLD8_9PLEO</name>
<feature type="transmembrane region" description="Helical" evidence="2">
    <location>
        <begin position="111"/>
        <end position="131"/>
    </location>
</feature>
<feature type="transmembrane region" description="Helical" evidence="2">
    <location>
        <begin position="251"/>
        <end position="274"/>
    </location>
</feature>
<evidence type="ECO:0000256" key="2">
    <source>
        <dbReference type="SAM" id="Phobius"/>
    </source>
</evidence>
<feature type="transmembrane region" description="Helical" evidence="2">
    <location>
        <begin position="207"/>
        <end position="227"/>
    </location>
</feature>
<dbReference type="Proteomes" id="UP000799777">
    <property type="component" value="Unassembled WGS sequence"/>
</dbReference>
<dbReference type="AlphaFoldDB" id="A0A9P4LLD8"/>
<feature type="transmembrane region" description="Helical" evidence="2">
    <location>
        <begin position="358"/>
        <end position="377"/>
    </location>
</feature>
<evidence type="ECO:0000313" key="4">
    <source>
        <dbReference type="Proteomes" id="UP000799777"/>
    </source>
</evidence>